<dbReference type="GO" id="GO:0003677">
    <property type="term" value="F:DNA binding"/>
    <property type="evidence" value="ECO:0007669"/>
    <property type="project" value="InterPro"/>
</dbReference>
<proteinExistence type="predicted"/>
<dbReference type="Gene3D" id="1.10.260.40">
    <property type="entry name" value="lambda repressor-like DNA-binding domains"/>
    <property type="match status" value="1"/>
</dbReference>
<evidence type="ECO:0000259" key="1">
    <source>
        <dbReference type="PROSITE" id="PS50943"/>
    </source>
</evidence>
<sequence>MTVGEKIKSLRLEKKYSISELSEKENVSKSYLSYTKEGSREIHRFKFFLVWQTT</sequence>
<dbReference type="PROSITE" id="PS50943">
    <property type="entry name" value="HTH_CROC1"/>
    <property type="match status" value="1"/>
</dbReference>
<dbReference type="RefSeq" id="WP_023625728.1">
    <property type="nucleotide sequence ID" value="NZ_BAUW01000003.1"/>
</dbReference>
<comment type="caution">
    <text evidence="2">The sequence shown here is derived from an EMBL/GenBank/DDBJ whole genome shotgun (WGS) entry which is preliminary data.</text>
</comment>
<evidence type="ECO:0000313" key="3">
    <source>
        <dbReference type="Proteomes" id="UP000018949"/>
    </source>
</evidence>
<accession>W4RJL7</accession>
<protein>
    <recommendedName>
        <fullName evidence="1">HTH cro/C1-type domain-containing protein</fullName>
    </recommendedName>
</protein>
<dbReference type="Proteomes" id="UP000018949">
    <property type="component" value="Unassembled WGS sequence"/>
</dbReference>
<organism evidence="2 3">
    <name type="scientific">Mesobacillus boroniphilus JCM 21738</name>
    <dbReference type="NCBI Taxonomy" id="1294265"/>
    <lineage>
        <taxon>Bacteria</taxon>
        <taxon>Bacillati</taxon>
        <taxon>Bacillota</taxon>
        <taxon>Bacilli</taxon>
        <taxon>Bacillales</taxon>
        <taxon>Bacillaceae</taxon>
        <taxon>Mesobacillus</taxon>
    </lineage>
</organism>
<dbReference type="InterPro" id="IPR010982">
    <property type="entry name" value="Lambda_DNA-bd_dom_sf"/>
</dbReference>
<dbReference type="CDD" id="cd00093">
    <property type="entry name" value="HTH_XRE"/>
    <property type="match status" value="1"/>
</dbReference>
<reference evidence="2 3" key="1">
    <citation type="submission" date="2013-12" db="EMBL/GenBank/DDBJ databases">
        <title>NBRP : Genome information of microbial organism related human and environment.</title>
        <authorList>
            <person name="Hattori M."/>
            <person name="Oshima K."/>
            <person name="Inaba H."/>
            <person name="Suda W."/>
            <person name="Sakamoto M."/>
            <person name="Iino T."/>
            <person name="Kitahara M."/>
            <person name="Oshida Y."/>
            <person name="Iida T."/>
            <person name="Kudo T."/>
            <person name="Itoh T."/>
            <person name="Ahmed I."/>
            <person name="Ohkuma M."/>
        </authorList>
    </citation>
    <scope>NUCLEOTIDE SEQUENCE [LARGE SCALE GENOMIC DNA]</scope>
    <source>
        <strain evidence="2 3">JCM 21738</strain>
    </source>
</reference>
<dbReference type="InterPro" id="IPR001387">
    <property type="entry name" value="Cro/C1-type_HTH"/>
</dbReference>
<gene>
    <name evidence="2" type="ORF">JCM21738_438</name>
</gene>
<dbReference type="AlphaFoldDB" id="W4RJL7"/>
<dbReference type="SUPFAM" id="SSF47413">
    <property type="entry name" value="lambda repressor-like DNA-binding domains"/>
    <property type="match status" value="1"/>
</dbReference>
<name>W4RJL7_9BACI</name>
<dbReference type="EMBL" id="BAUW01000003">
    <property type="protein sequence ID" value="GAE43779.1"/>
    <property type="molecule type" value="Genomic_DNA"/>
</dbReference>
<keyword evidence="3" id="KW-1185">Reference proteome</keyword>
<evidence type="ECO:0000313" key="2">
    <source>
        <dbReference type="EMBL" id="GAE43779.1"/>
    </source>
</evidence>
<feature type="domain" description="HTH cro/C1-type" evidence="1">
    <location>
        <begin position="7"/>
        <end position="33"/>
    </location>
</feature>